<evidence type="ECO:0000259" key="1">
    <source>
        <dbReference type="Pfam" id="PF00462"/>
    </source>
</evidence>
<evidence type="ECO:0000313" key="2">
    <source>
        <dbReference type="EMBL" id="UWX05866.1"/>
    </source>
</evidence>
<name>A0ABY5Y242_9BACT</name>
<sequence length="275" mass="30289">MDITLYTAPDCIRCKIVKAFLNERGIAYDTIDFKAQAEKFNTFYRTNRPKIYRNPEGVEFPLFYNGEVIRQGSGEVIAYMLSGDALKHSGAVTRSDLLHGWISGLYLSCCPKDHEENFLTLVKHLADGGLTVCMQTDGRNSALLEKVLALNAIAKLQLNILGDSSVYESLYGQAMDSADLAKTIELTRGFANSEIRYLASPLTVGGAISWPDRAMALSAGKMVFDACGDHQLPIAVDKVTAEMPQGLQGLKPVEDALMLKYRSALREHLFKAEIA</sequence>
<dbReference type="Gene3D" id="3.40.30.10">
    <property type="entry name" value="Glutaredoxin"/>
    <property type="match status" value="1"/>
</dbReference>
<dbReference type="Proteomes" id="UP001058120">
    <property type="component" value="Chromosome"/>
</dbReference>
<dbReference type="PROSITE" id="PS51354">
    <property type="entry name" value="GLUTAREDOXIN_2"/>
    <property type="match status" value="1"/>
</dbReference>
<organism evidence="2 3">
    <name type="scientific">Taurinivorans muris</name>
    <dbReference type="NCBI Taxonomy" id="2787751"/>
    <lineage>
        <taxon>Bacteria</taxon>
        <taxon>Pseudomonadati</taxon>
        <taxon>Thermodesulfobacteriota</taxon>
        <taxon>Desulfovibrionia</taxon>
        <taxon>Desulfovibrionales</taxon>
        <taxon>Desulfovibrionaceae</taxon>
        <taxon>Taurinivorans</taxon>
    </lineage>
</organism>
<gene>
    <name evidence="2" type="ORF">JBF11_00610</name>
</gene>
<keyword evidence="3" id="KW-1185">Reference proteome</keyword>
<proteinExistence type="predicted"/>
<dbReference type="InterPro" id="IPR036249">
    <property type="entry name" value="Thioredoxin-like_sf"/>
</dbReference>
<dbReference type="InterPro" id="IPR002109">
    <property type="entry name" value="Glutaredoxin"/>
</dbReference>
<dbReference type="EMBL" id="CP065938">
    <property type="protein sequence ID" value="UWX05866.1"/>
    <property type="molecule type" value="Genomic_DNA"/>
</dbReference>
<dbReference type="SUPFAM" id="SSF52833">
    <property type="entry name" value="Thioredoxin-like"/>
    <property type="match status" value="1"/>
</dbReference>
<reference evidence="2" key="1">
    <citation type="submission" date="2020-12" db="EMBL/GenBank/DDBJ databases">
        <title>Taurinivorans muris gen. nov., sp. nov., fundamental and realized metabolic niche of a ubiquitous sulfidogenic bacterium in the murine intestine.</title>
        <authorList>
            <person name="Ye H."/>
            <person name="Hanson B.T."/>
            <person name="Loy A."/>
        </authorList>
    </citation>
    <scope>NUCLEOTIDE SEQUENCE</scope>
    <source>
        <strain evidence="2">LT0009</strain>
    </source>
</reference>
<feature type="domain" description="Glutaredoxin" evidence="1">
    <location>
        <begin position="3"/>
        <end position="38"/>
    </location>
</feature>
<accession>A0ABY5Y242</accession>
<evidence type="ECO:0000313" key="3">
    <source>
        <dbReference type="Proteomes" id="UP001058120"/>
    </source>
</evidence>
<dbReference type="Pfam" id="PF00462">
    <property type="entry name" value="Glutaredoxin"/>
    <property type="match status" value="1"/>
</dbReference>
<dbReference type="CDD" id="cd02976">
    <property type="entry name" value="NrdH"/>
    <property type="match status" value="1"/>
</dbReference>
<dbReference type="RefSeq" id="WP_334315457.1">
    <property type="nucleotide sequence ID" value="NZ_CP065938.1"/>
</dbReference>
<protein>
    <submittedName>
        <fullName evidence="2">Glutaredoxin family protein</fullName>
    </submittedName>
</protein>